<dbReference type="InterPro" id="IPR041118">
    <property type="entry name" value="Rx_N"/>
</dbReference>
<dbReference type="GO" id="GO:0005524">
    <property type="term" value="F:ATP binding"/>
    <property type="evidence" value="ECO:0007669"/>
    <property type="project" value="UniProtKB-KW"/>
</dbReference>
<dbReference type="InterPro" id="IPR027417">
    <property type="entry name" value="P-loop_NTPase"/>
</dbReference>
<evidence type="ECO:0000259" key="5">
    <source>
        <dbReference type="Pfam" id="PF00931"/>
    </source>
</evidence>
<dbReference type="Pfam" id="PF23559">
    <property type="entry name" value="WHD_DRP"/>
    <property type="match status" value="1"/>
</dbReference>
<dbReference type="EMBL" id="JAZDWU010000005">
    <property type="protein sequence ID" value="KAL0002051.1"/>
    <property type="molecule type" value="Genomic_DNA"/>
</dbReference>
<evidence type="ECO:0000259" key="6">
    <source>
        <dbReference type="Pfam" id="PF18052"/>
    </source>
</evidence>
<dbReference type="Pfam" id="PF18052">
    <property type="entry name" value="Rx_N"/>
    <property type="match status" value="1"/>
</dbReference>
<evidence type="ECO:0000259" key="7">
    <source>
        <dbReference type="Pfam" id="PF23559"/>
    </source>
</evidence>
<feature type="domain" description="Disease resistance protein winged helix" evidence="7">
    <location>
        <begin position="302"/>
        <end position="369"/>
    </location>
</feature>
<comment type="caution">
    <text evidence="8">The sequence shown here is derived from an EMBL/GenBank/DDBJ whole genome shotgun (WGS) entry which is preliminary data.</text>
</comment>
<evidence type="ECO:0000313" key="8">
    <source>
        <dbReference type="EMBL" id="KAL0002051.1"/>
    </source>
</evidence>
<evidence type="ECO:0000256" key="4">
    <source>
        <dbReference type="ARBA" id="ARBA00022840"/>
    </source>
</evidence>
<dbReference type="PANTHER" id="PTHR36766:SF61">
    <property type="entry name" value="NB-ARC DOMAIN DISEASE RESISTANCE PROTEIN"/>
    <property type="match status" value="1"/>
</dbReference>
<keyword evidence="4" id="KW-0067">ATP-binding</keyword>
<accession>A0AAW2CVC9</accession>
<gene>
    <name evidence="8" type="ORF">SO802_015832</name>
</gene>
<dbReference type="PRINTS" id="PR00364">
    <property type="entry name" value="DISEASERSIST"/>
</dbReference>
<dbReference type="Gene3D" id="1.10.8.430">
    <property type="entry name" value="Helical domain of apoptotic protease-activating factors"/>
    <property type="match status" value="1"/>
</dbReference>
<evidence type="ECO:0000313" key="9">
    <source>
        <dbReference type="Proteomes" id="UP001459277"/>
    </source>
</evidence>
<keyword evidence="1" id="KW-0677">Repeat</keyword>
<sequence length="384" mass="44183">MDQIHELTVWLGQLKEVFYDAQDVLDEFECEALRRQVVEIQGSTTRKASDVIGRDQDKEQFIECLMHPADDQKVSIISVVGIGGVGKTALTKLAFNDARVVHHFELKQLLVKIIRSITSENCNDLEEEQLQMRLQNILDGKKFLLILDDVWNEDRVKWIELRNLLMGGANGSKIHVTTRSPTIASMMSTMCPYNLKGLPQEECVSLFIKWAFNEGEERQHANLVEIGEETVKKCKGVPLAVKLLGSLLYSKLDERDWRIVKGNEIWKLNKKEGDILSALQLSNNQMLSYLKQCFAYFSFLLKDYKYNTLDLIPFWMAQGLLQSPDENQEPEDFGNQYVDELFSRCFLEDYSDAGYFRLFKIHDFAHDLALSIAQSECLIMNCQT</sequence>
<dbReference type="Pfam" id="PF00931">
    <property type="entry name" value="NB-ARC"/>
    <property type="match status" value="1"/>
</dbReference>
<dbReference type="AlphaFoldDB" id="A0AAW2CVC9"/>
<dbReference type="InterPro" id="IPR036388">
    <property type="entry name" value="WH-like_DNA-bd_sf"/>
</dbReference>
<keyword evidence="9" id="KW-1185">Reference proteome</keyword>
<dbReference type="PANTHER" id="PTHR36766">
    <property type="entry name" value="PLANT BROAD-SPECTRUM MILDEW RESISTANCE PROTEIN RPW8"/>
    <property type="match status" value="1"/>
</dbReference>
<keyword evidence="3" id="KW-0611">Plant defense</keyword>
<evidence type="ECO:0000256" key="3">
    <source>
        <dbReference type="ARBA" id="ARBA00022821"/>
    </source>
</evidence>
<feature type="domain" description="Disease resistance N-terminal" evidence="6">
    <location>
        <begin position="6"/>
        <end position="43"/>
    </location>
</feature>
<dbReference type="Proteomes" id="UP001459277">
    <property type="component" value="Unassembled WGS sequence"/>
</dbReference>
<name>A0AAW2CVC9_9ROSI</name>
<dbReference type="Gene3D" id="1.10.10.10">
    <property type="entry name" value="Winged helix-like DNA-binding domain superfamily/Winged helix DNA-binding domain"/>
    <property type="match status" value="1"/>
</dbReference>
<dbReference type="GO" id="GO:0043531">
    <property type="term" value="F:ADP binding"/>
    <property type="evidence" value="ECO:0007669"/>
    <property type="project" value="InterPro"/>
</dbReference>
<evidence type="ECO:0008006" key="10">
    <source>
        <dbReference type="Google" id="ProtNLM"/>
    </source>
</evidence>
<dbReference type="InterPro" id="IPR042197">
    <property type="entry name" value="Apaf_helical"/>
</dbReference>
<feature type="domain" description="NB-ARC" evidence="5">
    <location>
        <begin position="55"/>
        <end position="214"/>
    </location>
</feature>
<dbReference type="Gene3D" id="3.40.50.300">
    <property type="entry name" value="P-loop containing nucleotide triphosphate hydrolases"/>
    <property type="match status" value="1"/>
</dbReference>
<dbReference type="InterPro" id="IPR058922">
    <property type="entry name" value="WHD_DRP"/>
</dbReference>
<protein>
    <recommendedName>
        <fullName evidence="10">NB-ARC domain-containing protein</fullName>
    </recommendedName>
</protein>
<organism evidence="8 9">
    <name type="scientific">Lithocarpus litseifolius</name>
    <dbReference type="NCBI Taxonomy" id="425828"/>
    <lineage>
        <taxon>Eukaryota</taxon>
        <taxon>Viridiplantae</taxon>
        <taxon>Streptophyta</taxon>
        <taxon>Embryophyta</taxon>
        <taxon>Tracheophyta</taxon>
        <taxon>Spermatophyta</taxon>
        <taxon>Magnoliopsida</taxon>
        <taxon>eudicotyledons</taxon>
        <taxon>Gunneridae</taxon>
        <taxon>Pentapetalae</taxon>
        <taxon>rosids</taxon>
        <taxon>fabids</taxon>
        <taxon>Fagales</taxon>
        <taxon>Fagaceae</taxon>
        <taxon>Lithocarpus</taxon>
    </lineage>
</organism>
<evidence type="ECO:0000256" key="1">
    <source>
        <dbReference type="ARBA" id="ARBA00022737"/>
    </source>
</evidence>
<dbReference type="GO" id="GO:0006952">
    <property type="term" value="P:defense response"/>
    <property type="evidence" value="ECO:0007669"/>
    <property type="project" value="UniProtKB-KW"/>
</dbReference>
<keyword evidence="2" id="KW-0547">Nucleotide-binding</keyword>
<proteinExistence type="predicted"/>
<evidence type="ECO:0000256" key="2">
    <source>
        <dbReference type="ARBA" id="ARBA00022741"/>
    </source>
</evidence>
<dbReference type="SUPFAM" id="SSF52540">
    <property type="entry name" value="P-loop containing nucleoside triphosphate hydrolases"/>
    <property type="match status" value="1"/>
</dbReference>
<reference evidence="8 9" key="1">
    <citation type="submission" date="2024-01" db="EMBL/GenBank/DDBJ databases">
        <title>A telomere-to-telomere, gap-free genome of sweet tea (Lithocarpus litseifolius).</title>
        <authorList>
            <person name="Zhou J."/>
        </authorList>
    </citation>
    <scope>NUCLEOTIDE SEQUENCE [LARGE SCALE GENOMIC DNA]</scope>
    <source>
        <strain evidence="8">Zhou-2022a</strain>
        <tissue evidence="8">Leaf</tissue>
    </source>
</reference>
<dbReference type="InterPro" id="IPR002182">
    <property type="entry name" value="NB-ARC"/>
</dbReference>